<evidence type="ECO:0000259" key="5">
    <source>
        <dbReference type="PROSITE" id="PS50975"/>
    </source>
</evidence>
<evidence type="ECO:0000256" key="4">
    <source>
        <dbReference type="PROSITE-ProRule" id="PRU00409"/>
    </source>
</evidence>
<proteinExistence type="inferred from homology"/>
<dbReference type="PANTHER" id="PTHR23132">
    <property type="entry name" value="D-ALANINE--D-ALANINE LIGASE"/>
    <property type="match status" value="1"/>
</dbReference>
<organism evidence="6 7">
    <name type="scientific">candidate division KSB3 bacterium</name>
    <dbReference type="NCBI Taxonomy" id="2044937"/>
    <lineage>
        <taxon>Bacteria</taxon>
        <taxon>candidate division KSB3</taxon>
    </lineage>
</organism>
<evidence type="ECO:0000256" key="3">
    <source>
        <dbReference type="ARBA" id="ARBA00023316"/>
    </source>
</evidence>
<sequence length="336" mass="37258">MKIGMTYDLRDDYLAEGYSAEETAEFDRRDTIDAIEGTLQELGFRTNRIGHARHLIKRLTQGDRWDMVFNIAEGLYGFGREALIPALLDAYHIPYVFSDALVLALTLHKGMTKHVIRDLGIPTPDFVVIEREADLERVALPFPLFAKPVAEGTGKGITPASKIRTQDELYDVCRSLLATYRQPVLIETFLPGREFTVGLLGTGKEARAIGVLEVVLKDDAEHEVYSYVNKEHCEELVEYRLVTDAIAAKAQGVALAAWRGLGCRDAGRIDLRADAQGIPNFIEVNPLAGIHPQHSDLPILCTLAGISYRELVQAIMQSALQRVKPGHETVPLKKAA</sequence>
<dbReference type="EMBL" id="WJJP01000008">
    <property type="protein sequence ID" value="MBD3322998.1"/>
    <property type="molecule type" value="Genomic_DNA"/>
</dbReference>
<keyword evidence="2 6" id="KW-0436">Ligase</keyword>
<evidence type="ECO:0000313" key="7">
    <source>
        <dbReference type="Proteomes" id="UP000649604"/>
    </source>
</evidence>
<evidence type="ECO:0000313" key="6">
    <source>
        <dbReference type="EMBL" id="MBD3322998.1"/>
    </source>
</evidence>
<dbReference type="AlphaFoldDB" id="A0A9D5JRM8"/>
<dbReference type="Pfam" id="PF07478">
    <property type="entry name" value="Dala_Dala_lig_C"/>
    <property type="match status" value="1"/>
</dbReference>
<accession>A0A9D5JRM8</accession>
<dbReference type="PROSITE" id="PS50975">
    <property type="entry name" value="ATP_GRASP"/>
    <property type="match status" value="1"/>
</dbReference>
<protein>
    <submittedName>
        <fullName evidence="6">D-alanine--D-alanine ligase</fullName>
    </submittedName>
</protein>
<gene>
    <name evidence="6" type="ORF">GF339_00345</name>
</gene>
<comment type="caution">
    <text evidence="6">The sequence shown here is derived from an EMBL/GenBank/DDBJ whole genome shotgun (WGS) entry which is preliminary data.</text>
</comment>
<evidence type="ECO:0000256" key="1">
    <source>
        <dbReference type="ARBA" id="ARBA00010871"/>
    </source>
</evidence>
<feature type="domain" description="ATP-grasp" evidence="5">
    <location>
        <begin position="113"/>
        <end position="317"/>
    </location>
</feature>
<dbReference type="Proteomes" id="UP000649604">
    <property type="component" value="Unassembled WGS sequence"/>
</dbReference>
<name>A0A9D5JRM8_9BACT</name>
<dbReference type="GO" id="GO:0005524">
    <property type="term" value="F:ATP binding"/>
    <property type="evidence" value="ECO:0007669"/>
    <property type="project" value="UniProtKB-UniRule"/>
</dbReference>
<dbReference type="GO" id="GO:0071555">
    <property type="term" value="P:cell wall organization"/>
    <property type="evidence" value="ECO:0007669"/>
    <property type="project" value="UniProtKB-KW"/>
</dbReference>
<dbReference type="InterPro" id="IPR016185">
    <property type="entry name" value="PreATP-grasp_dom_sf"/>
</dbReference>
<keyword evidence="4" id="KW-0547">Nucleotide-binding</keyword>
<dbReference type="Gene3D" id="3.30.1490.20">
    <property type="entry name" value="ATP-grasp fold, A domain"/>
    <property type="match status" value="1"/>
</dbReference>
<dbReference type="PANTHER" id="PTHR23132:SF23">
    <property type="entry name" value="D-ALANINE--D-ALANINE LIGASE B"/>
    <property type="match status" value="1"/>
</dbReference>
<dbReference type="InterPro" id="IPR011095">
    <property type="entry name" value="Dala_Dala_lig_C"/>
</dbReference>
<dbReference type="GO" id="GO:0008716">
    <property type="term" value="F:D-alanine-D-alanine ligase activity"/>
    <property type="evidence" value="ECO:0007669"/>
    <property type="project" value="InterPro"/>
</dbReference>
<evidence type="ECO:0000256" key="2">
    <source>
        <dbReference type="ARBA" id="ARBA00022598"/>
    </source>
</evidence>
<comment type="similarity">
    <text evidence="1">Belongs to the D-alanine--D-alanine ligase family.</text>
</comment>
<dbReference type="SUPFAM" id="SSF56059">
    <property type="entry name" value="Glutathione synthetase ATP-binding domain-like"/>
    <property type="match status" value="1"/>
</dbReference>
<keyword evidence="4" id="KW-0067">ATP-binding</keyword>
<reference evidence="6" key="1">
    <citation type="submission" date="2019-11" db="EMBL/GenBank/DDBJ databases">
        <title>Microbial mats filling the niche in hypersaline microbial mats.</title>
        <authorList>
            <person name="Wong H.L."/>
            <person name="Macleod F.I."/>
            <person name="White R.A. III"/>
            <person name="Burns B.P."/>
        </authorList>
    </citation>
    <scope>NUCLEOTIDE SEQUENCE</scope>
    <source>
        <strain evidence="6">Rbin_158</strain>
    </source>
</reference>
<dbReference type="SUPFAM" id="SSF52440">
    <property type="entry name" value="PreATP-grasp domain"/>
    <property type="match status" value="1"/>
</dbReference>
<keyword evidence="3" id="KW-0961">Cell wall biogenesis/degradation</keyword>
<dbReference type="InterPro" id="IPR013815">
    <property type="entry name" value="ATP_grasp_subdomain_1"/>
</dbReference>
<dbReference type="Gene3D" id="3.30.470.20">
    <property type="entry name" value="ATP-grasp fold, B domain"/>
    <property type="match status" value="1"/>
</dbReference>
<dbReference type="InterPro" id="IPR011761">
    <property type="entry name" value="ATP-grasp"/>
</dbReference>
<dbReference type="GO" id="GO:0046872">
    <property type="term" value="F:metal ion binding"/>
    <property type="evidence" value="ECO:0007669"/>
    <property type="project" value="InterPro"/>
</dbReference>